<keyword evidence="1" id="KW-1133">Transmembrane helix</keyword>
<comment type="caution">
    <text evidence="2">The sequence shown here is derived from an EMBL/GenBank/DDBJ whole genome shotgun (WGS) entry which is preliminary data.</text>
</comment>
<dbReference type="RefSeq" id="WP_067234337.1">
    <property type="nucleotide sequence ID" value="NZ_LZMZ01000003.1"/>
</dbReference>
<protein>
    <submittedName>
        <fullName evidence="2">Uncharacterized protein</fullName>
    </submittedName>
</protein>
<reference evidence="2 3" key="1">
    <citation type="submission" date="2016-06" db="EMBL/GenBank/DDBJ databases">
        <title>Draft genome of Moraxella atlantae CCUG 66109.</title>
        <authorList>
            <person name="Salva-Serra F."/>
            <person name="Engstrom-Jakobsson H."/>
            <person name="Thorell K."/>
            <person name="Gonzales-Siles L."/>
            <person name="Karlsson R."/>
            <person name="Boulund F."/>
            <person name="Engstrand L."/>
            <person name="Kristiansson E."/>
            <person name="Moore E."/>
        </authorList>
    </citation>
    <scope>NUCLEOTIDE SEQUENCE [LARGE SCALE GENOMIC DNA]</scope>
    <source>
        <strain evidence="2 3">CCUG 66109</strain>
    </source>
</reference>
<accession>A0A1B8QFQ3</accession>
<keyword evidence="1" id="KW-0812">Transmembrane</keyword>
<dbReference type="AlphaFoldDB" id="A0A1B8QFQ3"/>
<feature type="transmembrane region" description="Helical" evidence="1">
    <location>
        <begin position="21"/>
        <end position="45"/>
    </location>
</feature>
<dbReference type="OrthoDB" id="6659807at2"/>
<gene>
    <name evidence="2" type="ORF">A9308_02275</name>
</gene>
<dbReference type="EMBL" id="LZMZ01000003">
    <property type="protein sequence ID" value="OBX80785.1"/>
    <property type="molecule type" value="Genomic_DNA"/>
</dbReference>
<evidence type="ECO:0000313" key="3">
    <source>
        <dbReference type="Proteomes" id="UP000092508"/>
    </source>
</evidence>
<evidence type="ECO:0000256" key="1">
    <source>
        <dbReference type="SAM" id="Phobius"/>
    </source>
</evidence>
<dbReference type="Proteomes" id="UP000092508">
    <property type="component" value="Unassembled WGS sequence"/>
</dbReference>
<dbReference type="STRING" id="34059.A9308_02275"/>
<feature type="transmembrane region" description="Helical" evidence="1">
    <location>
        <begin position="91"/>
        <end position="111"/>
    </location>
</feature>
<name>A0A1B8QFQ3_9GAMM</name>
<evidence type="ECO:0000313" key="2">
    <source>
        <dbReference type="EMBL" id="OBX80785.1"/>
    </source>
</evidence>
<sequence length="112" mass="12070">MPSQSPADADLSNTKPSLVPVGVTYGLAAFAVVLALAGYGFRLALGETFDVLWRPMLLTLLEFCVLLPVGFMVGAWVMNRISGRAPIQMRNAATLGLLFSCVAMLWLMSVYS</sequence>
<feature type="transmembrane region" description="Helical" evidence="1">
    <location>
        <begin position="57"/>
        <end position="79"/>
    </location>
</feature>
<keyword evidence="1" id="KW-0472">Membrane</keyword>
<proteinExistence type="predicted"/>
<organism evidence="2 3">
    <name type="scientific">Faucicola atlantae</name>
    <dbReference type="NCBI Taxonomy" id="34059"/>
    <lineage>
        <taxon>Bacteria</taxon>
        <taxon>Pseudomonadati</taxon>
        <taxon>Pseudomonadota</taxon>
        <taxon>Gammaproteobacteria</taxon>
        <taxon>Moraxellales</taxon>
        <taxon>Moraxellaceae</taxon>
        <taxon>Faucicola</taxon>
    </lineage>
</organism>